<evidence type="ECO:0000313" key="2">
    <source>
        <dbReference type="EMBL" id="MDV2477736.1"/>
    </source>
</evidence>
<evidence type="ECO:0000259" key="1">
    <source>
        <dbReference type="Pfam" id="PF04248"/>
    </source>
</evidence>
<organism evidence="2 3">
    <name type="scientific">Rhodococcus zopfii</name>
    <dbReference type="NCBI Taxonomy" id="43772"/>
    <lineage>
        <taxon>Bacteria</taxon>
        <taxon>Bacillati</taxon>
        <taxon>Actinomycetota</taxon>
        <taxon>Actinomycetes</taxon>
        <taxon>Mycobacteriales</taxon>
        <taxon>Nocardiaceae</taxon>
        <taxon>Rhodococcus</taxon>
    </lineage>
</organism>
<proteinExistence type="predicted"/>
<sequence length="256" mass="28321">MAARKPAIARPGQPTDVYRFEPSARRVRGSWFGRTVVDSTGALLVWPPGRPVPFYAFPAHDVHTELLSPATGPGNRRPDVRQWFDVVIGDRRAPAVAFAPDVDGLDDRIAFEWFRRTQPGEELPGAEHWFEEDTEVFVHPRDPYSRVDALPSSRHVTVAIGGSVVADTHAPVLLFETGLPVRYYIPANDVDFAQLEESELRTACPYKGVARYWSFAGTPRVENVAWSYPEPIVAVAAIAGHLAFYGEATDITVDPG</sequence>
<dbReference type="InterPro" id="IPR007361">
    <property type="entry name" value="DUF427"/>
</dbReference>
<dbReference type="EMBL" id="WBMO01000005">
    <property type="protein sequence ID" value="MDV2477736.1"/>
    <property type="molecule type" value="Genomic_DNA"/>
</dbReference>
<name>A0ABU3WUQ8_9NOCA</name>
<keyword evidence="3" id="KW-1185">Reference proteome</keyword>
<evidence type="ECO:0000313" key="3">
    <source>
        <dbReference type="Proteomes" id="UP001275440"/>
    </source>
</evidence>
<reference evidence="2 3" key="1">
    <citation type="submission" date="2019-10" db="EMBL/GenBank/DDBJ databases">
        <title>Draft Genome Assembly of Rhodococcus zopfii DSM44189.</title>
        <authorList>
            <person name="Sutton J.M."/>
            <person name="Akob D.M."/>
            <person name="Bushman T.J."/>
        </authorList>
    </citation>
    <scope>NUCLEOTIDE SEQUENCE [LARGE SCALE GENOMIC DNA]</scope>
    <source>
        <strain evidence="2 3">DSM 44189</strain>
    </source>
</reference>
<dbReference type="Pfam" id="PF04248">
    <property type="entry name" value="NTP_transf_9"/>
    <property type="match status" value="1"/>
</dbReference>
<feature type="domain" description="DUF427" evidence="1">
    <location>
        <begin position="156"/>
        <end position="246"/>
    </location>
</feature>
<dbReference type="InterPro" id="IPR038694">
    <property type="entry name" value="DUF427_sf"/>
</dbReference>
<dbReference type="PANTHER" id="PTHR34310">
    <property type="entry name" value="DUF427 DOMAIN PROTEIN (AFU_ORTHOLOGUE AFUA_3G02220)"/>
    <property type="match status" value="1"/>
</dbReference>
<gene>
    <name evidence="2" type="ORF">F8M49_24395</name>
</gene>
<accession>A0ABU3WUQ8</accession>
<comment type="caution">
    <text evidence="2">The sequence shown here is derived from an EMBL/GenBank/DDBJ whole genome shotgun (WGS) entry which is preliminary data.</text>
</comment>
<dbReference type="Gene3D" id="2.170.150.40">
    <property type="entry name" value="Domain of unknown function (DUF427)"/>
    <property type="match status" value="2"/>
</dbReference>
<dbReference type="Proteomes" id="UP001275440">
    <property type="component" value="Unassembled WGS sequence"/>
</dbReference>
<protein>
    <submittedName>
        <fullName evidence="2">DUF427 domain-containing protein</fullName>
    </submittedName>
</protein>
<dbReference type="PANTHER" id="PTHR34310:SF9">
    <property type="entry name" value="BLR5716 PROTEIN"/>
    <property type="match status" value="1"/>
</dbReference>